<evidence type="ECO:0000313" key="1">
    <source>
        <dbReference type="EMBL" id="AJF07780.1"/>
    </source>
</evidence>
<name>A0A0B5FUC8_9BACT</name>
<dbReference type="Proteomes" id="UP000035036">
    <property type="component" value="Chromosome"/>
</dbReference>
<organism evidence="1 2">
    <name type="scientific">Geoalkalibacter subterraneus</name>
    <dbReference type="NCBI Taxonomy" id="483547"/>
    <lineage>
        <taxon>Bacteria</taxon>
        <taxon>Pseudomonadati</taxon>
        <taxon>Thermodesulfobacteriota</taxon>
        <taxon>Desulfuromonadia</taxon>
        <taxon>Desulfuromonadales</taxon>
        <taxon>Geoalkalibacteraceae</taxon>
        <taxon>Geoalkalibacter</taxon>
    </lineage>
</organism>
<dbReference type="AlphaFoldDB" id="A0A0B5FUC8"/>
<protein>
    <submittedName>
        <fullName evidence="1">Uncharacterized protein</fullName>
    </submittedName>
</protein>
<proteinExistence type="predicted"/>
<gene>
    <name evidence="1" type="ORF">GSUB_16155</name>
</gene>
<dbReference type="KEGG" id="gsb:GSUB_16155"/>
<keyword evidence="2" id="KW-1185">Reference proteome</keyword>
<reference evidence="1 2" key="1">
    <citation type="journal article" date="2015" name="Genome Announc.">
        <title>Genomes of Geoalkalibacter ferrihydriticus Z-0531T and Geoalkalibacter subterraneus Red1T, Two Haloalkaliphilic Metal-Reducing Deltaproteobacteria.</title>
        <authorList>
            <person name="Badalamenti J.P."/>
            <person name="Krajmalnik-Brown R."/>
            <person name="Torres C.I."/>
            <person name="Bond D.R."/>
        </authorList>
    </citation>
    <scope>NUCLEOTIDE SEQUENCE [LARGE SCALE GENOMIC DNA]</scope>
    <source>
        <strain evidence="1 2">Red1</strain>
    </source>
</reference>
<dbReference type="EMBL" id="CP010311">
    <property type="protein sequence ID" value="AJF07780.1"/>
    <property type="molecule type" value="Genomic_DNA"/>
</dbReference>
<sequence>MTEKELVDAILTTGRPYIDDGDIDAACVKRLKFAGDQFGRDGDVAKDLLRIVERLLDLA</sequence>
<accession>A0A0B5FUC8</accession>
<dbReference type="HOGENOM" id="CLU_2953970_0_0_7"/>
<evidence type="ECO:0000313" key="2">
    <source>
        <dbReference type="Proteomes" id="UP000035036"/>
    </source>
</evidence>